<dbReference type="InterPro" id="IPR014710">
    <property type="entry name" value="RmlC-like_jellyroll"/>
</dbReference>
<dbReference type="Pfam" id="PF06172">
    <property type="entry name" value="Cupin_5"/>
    <property type="match status" value="1"/>
</dbReference>
<evidence type="ECO:0000313" key="2">
    <source>
        <dbReference type="EMBL" id="MDR7090584.1"/>
    </source>
</evidence>
<evidence type="ECO:0000313" key="3">
    <source>
        <dbReference type="Proteomes" id="UP001253595"/>
    </source>
</evidence>
<dbReference type="InterPro" id="IPR009327">
    <property type="entry name" value="Cupin_DUF985"/>
</dbReference>
<accession>A0ABU1UZF3</accession>
<dbReference type="CDD" id="cd06121">
    <property type="entry name" value="cupin_YML079wp"/>
    <property type="match status" value="1"/>
</dbReference>
<protein>
    <submittedName>
        <fullName evidence="2">Cupin superfamily sugar epimerase</fullName>
    </submittedName>
</protein>
<organism evidence="2 3">
    <name type="scientific">Cellvibrio fibrivorans</name>
    <dbReference type="NCBI Taxonomy" id="126350"/>
    <lineage>
        <taxon>Bacteria</taxon>
        <taxon>Pseudomonadati</taxon>
        <taxon>Pseudomonadota</taxon>
        <taxon>Gammaproteobacteria</taxon>
        <taxon>Cellvibrionales</taxon>
        <taxon>Cellvibrionaceae</taxon>
        <taxon>Cellvibrio</taxon>
    </lineage>
</organism>
<dbReference type="SUPFAM" id="SSF51182">
    <property type="entry name" value="RmlC-like cupins"/>
    <property type="match status" value="1"/>
</dbReference>
<keyword evidence="3" id="KW-1185">Reference proteome</keyword>
<gene>
    <name evidence="2" type="ORF">J2X05_002608</name>
</gene>
<sequence>MNTTKPSAEEVAKALNLSGHLEGGFFRRTYQANDYAKLSTDKGERFILTSIFYMLTSQSPIGHFHLNKSDIVHYYHMGDPIRYTLIYPDGKLEQVIMGSDVTKGELLQLTVKGGIWKSSELLAGEHGYGLISEAVSPGFDYADMTLGTYELLKEKFPQHWELIERLIKQ</sequence>
<name>A0ABU1UZF3_9GAMM</name>
<dbReference type="PANTHER" id="PTHR33387">
    <property type="entry name" value="RMLC-LIKE JELLY ROLL FOLD PROTEIN"/>
    <property type="match status" value="1"/>
</dbReference>
<dbReference type="Gene3D" id="2.60.120.10">
    <property type="entry name" value="Jelly Rolls"/>
    <property type="match status" value="1"/>
</dbReference>
<dbReference type="PANTHER" id="PTHR33387:SF3">
    <property type="entry name" value="DUF985 DOMAIN-CONTAINING PROTEIN"/>
    <property type="match status" value="1"/>
</dbReference>
<reference evidence="2 3" key="1">
    <citation type="submission" date="2023-07" db="EMBL/GenBank/DDBJ databases">
        <title>Sorghum-associated microbial communities from plants grown in Nebraska, USA.</title>
        <authorList>
            <person name="Schachtman D."/>
        </authorList>
    </citation>
    <scope>NUCLEOTIDE SEQUENCE [LARGE SCALE GENOMIC DNA]</scope>
    <source>
        <strain evidence="2 3">BE190</strain>
    </source>
</reference>
<evidence type="ECO:0000259" key="1">
    <source>
        <dbReference type="Pfam" id="PF06172"/>
    </source>
</evidence>
<dbReference type="Proteomes" id="UP001253595">
    <property type="component" value="Unassembled WGS sequence"/>
</dbReference>
<dbReference type="InterPro" id="IPR039935">
    <property type="entry name" value="YML079W-like"/>
</dbReference>
<dbReference type="EMBL" id="JAVDVX010000004">
    <property type="protein sequence ID" value="MDR7090584.1"/>
    <property type="molecule type" value="Genomic_DNA"/>
</dbReference>
<comment type="caution">
    <text evidence="2">The sequence shown here is derived from an EMBL/GenBank/DDBJ whole genome shotgun (WGS) entry which is preliminary data.</text>
</comment>
<dbReference type="RefSeq" id="WP_310073016.1">
    <property type="nucleotide sequence ID" value="NZ_JAVDVX010000004.1"/>
</dbReference>
<feature type="domain" description="DUF985" evidence="1">
    <location>
        <begin position="10"/>
        <end position="146"/>
    </location>
</feature>
<proteinExistence type="predicted"/>
<dbReference type="InterPro" id="IPR011051">
    <property type="entry name" value="RmlC_Cupin_sf"/>
</dbReference>